<keyword evidence="2" id="KW-1185">Reference proteome</keyword>
<evidence type="ECO:0000313" key="1">
    <source>
        <dbReference type="EMBL" id="SDT16762.1"/>
    </source>
</evidence>
<gene>
    <name evidence="1" type="ORF">SAMN05444158_4645</name>
</gene>
<dbReference type="AlphaFoldDB" id="A0A1H1Y5T7"/>
<dbReference type="RefSeq" id="WP_244548792.1">
    <property type="nucleotide sequence ID" value="NZ_LT629750.1"/>
</dbReference>
<protein>
    <submittedName>
        <fullName evidence="1">Uncharacterized protein</fullName>
    </submittedName>
</protein>
<name>A0A1H1Y5T7_9BRAD</name>
<sequence length="81" mass="8671">MTAFGTMQNFLARDSGIAATSATSDSIWAETARAVIEQAHNFGDEVTVNACQRVIDDDSCGDLPAQSDVNVVLSFLDLHTH</sequence>
<dbReference type="EMBL" id="LT629750">
    <property type="protein sequence ID" value="SDT16762.1"/>
    <property type="molecule type" value="Genomic_DNA"/>
</dbReference>
<dbReference type="Proteomes" id="UP000243904">
    <property type="component" value="Chromosome I"/>
</dbReference>
<reference evidence="2" key="1">
    <citation type="submission" date="2016-10" db="EMBL/GenBank/DDBJ databases">
        <authorList>
            <person name="Varghese N."/>
            <person name="Submissions S."/>
        </authorList>
    </citation>
    <scope>NUCLEOTIDE SEQUENCE [LARGE SCALE GENOMIC DNA]</scope>
    <source>
        <strain evidence="2">GAS369</strain>
    </source>
</reference>
<organism evidence="1 2">
    <name type="scientific">Bradyrhizobium canariense</name>
    <dbReference type="NCBI Taxonomy" id="255045"/>
    <lineage>
        <taxon>Bacteria</taxon>
        <taxon>Pseudomonadati</taxon>
        <taxon>Pseudomonadota</taxon>
        <taxon>Alphaproteobacteria</taxon>
        <taxon>Hyphomicrobiales</taxon>
        <taxon>Nitrobacteraceae</taxon>
        <taxon>Bradyrhizobium</taxon>
    </lineage>
</organism>
<evidence type="ECO:0000313" key="2">
    <source>
        <dbReference type="Proteomes" id="UP000243904"/>
    </source>
</evidence>
<accession>A0A1H1Y5T7</accession>
<proteinExistence type="predicted"/>